<protein>
    <submittedName>
        <fullName evidence="1">Uncharacterized protein</fullName>
    </submittedName>
</protein>
<gene>
    <name evidence="1" type="ORF">SAMN05192542_11530</name>
</gene>
<dbReference type="AlphaFoldDB" id="A0A1H7TFS4"/>
<keyword evidence="2" id="KW-1185">Reference proteome</keyword>
<accession>A0A1H7TFS4</accession>
<dbReference type="EMBL" id="FOAJ01000015">
    <property type="protein sequence ID" value="SEL83528.1"/>
    <property type="molecule type" value="Genomic_DNA"/>
</dbReference>
<organism evidence="1 2">
    <name type="scientific">Paraburkholderia caballeronis</name>
    <dbReference type="NCBI Taxonomy" id="416943"/>
    <lineage>
        <taxon>Bacteria</taxon>
        <taxon>Pseudomonadati</taxon>
        <taxon>Pseudomonadota</taxon>
        <taxon>Betaproteobacteria</taxon>
        <taxon>Burkholderiales</taxon>
        <taxon>Burkholderiaceae</taxon>
        <taxon>Paraburkholderia</taxon>
    </lineage>
</organism>
<proteinExistence type="predicted"/>
<dbReference type="Proteomes" id="UP000199120">
    <property type="component" value="Unassembled WGS sequence"/>
</dbReference>
<name>A0A1H7TFS4_9BURK</name>
<evidence type="ECO:0000313" key="2">
    <source>
        <dbReference type="Proteomes" id="UP000199120"/>
    </source>
</evidence>
<reference evidence="2" key="1">
    <citation type="submission" date="2016-10" db="EMBL/GenBank/DDBJ databases">
        <authorList>
            <person name="Varghese N."/>
            <person name="Submissions S."/>
        </authorList>
    </citation>
    <scope>NUCLEOTIDE SEQUENCE [LARGE SCALE GENOMIC DNA]</scope>
    <source>
        <strain evidence="2">LMG 26416</strain>
    </source>
</reference>
<evidence type="ECO:0000313" key="1">
    <source>
        <dbReference type="EMBL" id="SEL83528.1"/>
    </source>
</evidence>
<sequence length="64" mass="7147">MQSVRSTGIAHRKGTEYEKLIAKLNIDDENCQAEFDLILTKFAALFDLLLQAISLEPQPAPSDK</sequence>